<feature type="non-terminal residue" evidence="1">
    <location>
        <position position="1"/>
    </location>
</feature>
<dbReference type="Proteomes" id="UP000800200">
    <property type="component" value="Unassembled WGS sequence"/>
</dbReference>
<dbReference type="EMBL" id="ML994650">
    <property type="protein sequence ID" value="KAF2182114.1"/>
    <property type="molecule type" value="Genomic_DNA"/>
</dbReference>
<proteinExistence type="predicted"/>
<gene>
    <name evidence="1" type="ORF">K469DRAFT_587703</name>
</gene>
<keyword evidence="2" id="KW-1185">Reference proteome</keyword>
<reference evidence="1" key="1">
    <citation type="journal article" date="2020" name="Stud. Mycol.">
        <title>101 Dothideomycetes genomes: a test case for predicting lifestyles and emergence of pathogens.</title>
        <authorList>
            <person name="Haridas S."/>
            <person name="Albert R."/>
            <person name="Binder M."/>
            <person name="Bloem J."/>
            <person name="Labutti K."/>
            <person name="Salamov A."/>
            <person name="Andreopoulos B."/>
            <person name="Baker S."/>
            <person name="Barry K."/>
            <person name="Bills G."/>
            <person name="Bluhm B."/>
            <person name="Cannon C."/>
            <person name="Castanera R."/>
            <person name="Culley D."/>
            <person name="Daum C."/>
            <person name="Ezra D."/>
            <person name="Gonzalez J."/>
            <person name="Henrissat B."/>
            <person name="Kuo A."/>
            <person name="Liang C."/>
            <person name="Lipzen A."/>
            <person name="Lutzoni F."/>
            <person name="Magnuson J."/>
            <person name="Mondo S."/>
            <person name="Nolan M."/>
            <person name="Ohm R."/>
            <person name="Pangilinan J."/>
            <person name="Park H.-J."/>
            <person name="Ramirez L."/>
            <person name="Alfaro M."/>
            <person name="Sun H."/>
            <person name="Tritt A."/>
            <person name="Yoshinaga Y."/>
            <person name="Zwiers L.-H."/>
            <person name="Turgeon B."/>
            <person name="Goodwin S."/>
            <person name="Spatafora J."/>
            <person name="Crous P."/>
            <person name="Grigoriev I."/>
        </authorList>
    </citation>
    <scope>NUCLEOTIDE SEQUENCE</scope>
    <source>
        <strain evidence="1">CBS 207.26</strain>
    </source>
</reference>
<protein>
    <submittedName>
        <fullName evidence="1">Uncharacterized protein</fullName>
    </submittedName>
</protein>
<dbReference type="OrthoDB" id="5336565at2759"/>
<accession>A0A6A6DRC0</accession>
<dbReference type="AlphaFoldDB" id="A0A6A6DRC0"/>
<evidence type="ECO:0000313" key="1">
    <source>
        <dbReference type="EMBL" id="KAF2182114.1"/>
    </source>
</evidence>
<organism evidence="1 2">
    <name type="scientific">Zopfia rhizophila CBS 207.26</name>
    <dbReference type="NCBI Taxonomy" id="1314779"/>
    <lineage>
        <taxon>Eukaryota</taxon>
        <taxon>Fungi</taxon>
        <taxon>Dikarya</taxon>
        <taxon>Ascomycota</taxon>
        <taxon>Pezizomycotina</taxon>
        <taxon>Dothideomycetes</taxon>
        <taxon>Dothideomycetes incertae sedis</taxon>
        <taxon>Zopfiaceae</taxon>
        <taxon>Zopfia</taxon>
    </lineage>
</organism>
<sequence>RMPLSPSLFEELALEESRTTHTAMVFKSDQLREIFPILCGSTDITHEENVLFNGLHLIVEAMLHPQPALYDRALPIDIDKRIKHNLQHLITPSAANPQAPAVPSFFVEIKAPSEDEILVRCWARYNRALGARTMHSLRNYSRDEPVYDGHDNTFTATYHPGTGIL</sequence>
<evidence type="ECO:0000313" key="2">
    <source>
        <dbReference type="Proteomes" id="UP000800200"/>
    </source>
</evidence>
<name>A0A6A6DRC0_9PEZI</name>